<dbReference type="PANTHER" id="PTHR41533:SF1">
    <property type="entry name" value="L,D-TRANSPEPTIDASE YCBB-RELATED"/>
    <property type="match status" value="1"/>
</dbReference>
<feature type="signal peptide" evidence="1">
    <location>
        <begin position="1"/>
        <end position="23"/>
    </location>
</feature>
<keyword evidence="4" id="KW-1185">Reference proteome</keyword>
<organism evidence="3 4">
    <name type="scientific">Paramaledivibacter caminithermalis (strain DSM 15212 / CIP 107654 / DViRD3)</name>
    <name type="common">Clostridium caminithermale</name>
    <dbReference type="NCBI Taxonomy" id="1121301"/>
    <lineage>
        <taxon>Bacteria</taxon>
        <taxon>Bacillati</taxon>
        <taxon>Bacillota</taxon>
        <taxon>Clostridia</taxon>
        <taxon>Peptostreptococcales</taxon>
        <taxon>Caminicellaceae</taxon>
        <taxon>Paramaledivibacter</taxon>
    </lineage>
</organism>
<dbReference type="SUPFAM" id="SSF47090">
    <property type="entry name" value="PGBD-like"/>
    <property type="match status" value="3"/>
</dbReference>
<feature type="domain" description="Peptidoglycan binding-like" evidence="2">
    <location>
        <begin position="118"/>
        <end position="174"/>
    </location>
</feature>
<sequence>MRKTVAAILTSIYIISTTSTALAAESQYLSLSGYKKGMEHDDIKVIQQALKRDGVFEHDQFTTYYGTLTEDAVIKFQRKYGLAADGIIGKSTIEKMNSLGLFTHGNLSLRVYKKGMTHSDIKIIQEALRDIGTYEGDTITTYFGSVTEKAVEDFQKMYGLTVDGVVGGSTIKKMENLGLVTHNIGVTGIIGNLTLPKYEKGMSHPEVKIIQKVLKQCGTFNEDAFTTYFGPVTEDAVKDFQSKYGLDVDGVVGTGTLQKMKSLGLINFIVSRGSVKRGAGEYLDWKNVKKLLVRNKTILTVKDLKTSLSFKVKVTAGSNHADVEPVSKNDTKVIKKVWGGFSWERRPVLVYLNNRTIAASMTAMPHAGVEGKPAGKYVSGRSGGYGYGYNYDFVKGNGISGHLDIHFKNSRRHKDNRKDSKHQACVKIAAGLQ</sequence>
<dbReference type="InterPro" id="IPR036365">
    <property type="entry name" value="PGBD-like_sf"/>
</dbReference>
<dbReference type="RefSeq" id="WP_073147144.1">
    <property type="nucleotide sequence ID" value="NZ_FRAG01000006.1"/>
</dbReference>
<accession>A0A1M6LF21</accession>
<dbReference type="STRING" id="1121301.SAMN02745912_00763"/>
<name>A0A1M6LF21_PARC5</name>
<dbReference type="Pfam" id="PF01471">
    <property type="entry name" value="PG_binding_1"/>
    <property type="match status" value="3"/>
</dbReference>
<feature type="domain" description="Peptidoglycan binding-like" evidence="2">
    <location>
        <begin position="203"/>
        <end position="260"/>
    </location>
</feature>
<evidence type="ECO:0000259" key="2">
    <source>
        <dbReference type="Pfam" id="PF01471"/>
    </source>
</evidence>
<feature type="domain" description="Peptidoglycan binding-like" evidence="2">
    <location>
        <begin position="40"/>
        <end position="96"/>
    </location>
</feature>
<keyword evidence="3" id="KW-0378">Hydrolase</keyword>
<dbReference type="PANTHER" id="PTHR41533">
    <property type="entry name" value="L,D-TRANSPEPTIDASE HI_1667-RELATED"/>
    <property type="match status" value="1"/>
</dbReference>
<dbReference type="Gene3D" id="1.10.101.10">
    <property type="entry name" value="PGBD-like superfamily/PGBD"/>
    <property type="match status" value="3"/>
</dbReference>
<dbReference type="OrthoDB" id="529831at2"/>
<dbReference type="EMBL" id="FRAG01000006">
    <property type="protein sequence ID" value="SHJ69766.1"/>
    <property type="molecule type" value="Genomic_DNA"/>
</dbReference>
<evidence type="ECO:0000313" key="3">
    <source>
        <dbReference type="EMBL" id="SHJ69766.1"/>
    </source>
</evidence>
<evidence type="ECO:0000256" key="1">
    <source>
        <dbReference type="SAM" id="SignalP"/>
    </source>
</evidence>
<evidence type="ECO:0000313" key="4">
    <source>
        <dbReference type="Proteomes" id="UP000184465"/>
    </source>
</evidence>
<reference evidence="3 4" key="1">
    <citation type="submission" date="2016-11" db="EMBL/GenBank/DDBJ databases">
        <authorList>
            <person name="Jaros S."/>
            <person name="Januszkiewicz K."/>
            <person name="Wedrychowicz H."/>
        </authorList>
    </citation>
    <scope>NUCLEOTIDE SEQUENCE [LARGE SCALE GENOMIC DNA]</scope>
    <source>
        <strain evidence="3 4">DSM 15212</strain>
    </source>
</reference>
<protein>
    <submittedName>
        <fullName evidence="3">Peptidoglycan-binding (PGRP) domain of peptidoglycan hydrolases-containing protein</fullName>
    </submittedName>
</protein>
<proteinExistence type="predicted"/>
<feature type="chain" id="PRO_5012138576" evidence="1">
    <location>
        <begin position="24"/>
        <end position="433"/>
    </location>
</feature>
<dbReference type="InterPro" id="IPR002477">
    <property type="entry name" value="Peptidoglycan-bd-like"/>
</dbReference>
<dbReference type="AlphaFoldDB" id="A0A1M6LF21"/>
<dbReference type="InterPro" id="IPR036366">
    <property type="entry name" value="PGBDSf"/>
</dbReference>
<keyword evidence="1" id="KW-0732">Signal</keyword>
<dbReference type="Proteomes" id="UP000184465">
    <property type="component" value="Unassembled WGS sequence"/>
</dbReference>
<gene>
    <name evidence="3" type="ORF">SAMN02745912_00763</name>
</gene>
<dbReference type="GO" id="GO:0016787">
    <property type="term" value="F:hydrolase activity"/>
    <property type="evidence" value="ECO:0007669"/>
    <property type="project" value="UniProtKB-KW"/>
</dbReference>
<dbReference type="InterPro" id="IPR052905">
    <property type="entry name" value="LD-transpeptidase_YkuD-like"/>
</dbReference>